<evidence type="ECO:0000313" key="4">
    <source>
        <dbReference type="Proteomes" id="UP000000528"/>
    </source>
</evidence>
<dbReference type="BioCyc" id="MPUL272635:G1GT6-69-MONOMER"/>
<dbReference type="EMBL" id="AL445563">
    <property type="protein sequence ID" value="CAC13240.1"/>
    <property type="molecule type" value="Genomic_DNA"/>
</dbReference>
<name>Q98RE2_MYCPU</name>
<dbReference type="HOGENOM" id="CLU_1045182_0_0_14"/>
<evidence type="ECO:0000256" key="2">
    <source>
        <dbReference type="SAM" id="SignalP"/>
    </source>
</evidence>
<feature type="compositionally biased region" description="Basic and acidic residues" evidence="1">
    <location>
        <begin position="35"/>
        <end position="51"/>
    </location>
</feature>
<feature type="chain" id="PRO_5004322492" evidence="2">
    <location>
        <begin position="26"/>
        <end position="266"/>
    </location>
</feature>
<keyword evidence="4" id="KW-1185">Reference proteome</keyword>
<feature type="region of interest" description="Disordered" evidence="1">
    <location>
        <begin position="34"/>
        <end position="63"/>
    </location>
</feature>
<protein>
    <submittedName>
        <fullName evidence="3">LIPOPROTEIN</fullName>
    </submittedName>
</protein>
<feature type="compositionally biased region" description="Polar residues" evidence="1">
    <location>
        <begin position="52"/>
        <end position="63"/>
    </location>
</feature>
<dbReference type="PROSITE" id="PS51257">
    <property type="entry name" value="PROKAR_LIPOPROTEIN"/>
    <property type="match status" value="1"/>
</dbReference>
<keyword evidence="2" id="KW-0732">Signal</keyword>
<gene>
    <name evidence="3" type="ordered locus">MYPU_0670</name>
</gene>
<feature type="signal peptide" evidence="2">
    <location>
        <begin position="1"/>
        <end position="25"/>
    </location>
</feature>
<dbReference type="AlphaFoldDB" id="Q98RE2"/>
<accession>Q98RE2</accession>
<organism evidence="4">
    <name type="scientific">Mycoplasmopsis pulmonis (strain UAB CTIP)</name>
    <name type="common">Mycoplasma pulmonis</name>
    <dbReference type="NCBI Taxonomy" id="272635"/>
    <lineage>
        <taxon>Bacteria</taxon>
        <taxon>Bacillati</taxon>
        <taxon>Mycoplasmatota</taxon>
        <taxon>Mycoplasmoidales</taxon>
        <taxon>Metamycoplasmataceae</taxon>
        <taxon>Mycoplasmopsis</taxon>
    </lineage>
</organism>
<sequence length="266" mass="30592">MKITLKKILYGFSFLSALSISTVFVSCTNSNKNAQETKKDEQIKTENKNKENPSQQNNQTNNDLSREVQVKGLLLEVKRRLTERISAPQSEVDLYVSAAQDIQKDNENQYSRFVDFLDILNKYKNTGGVHGGVEKIENQMIYWILGDKKRSIPIKGWYSEIKVFVEKLSQEDQNHLTSLFEKLKMHEYMQPDNGRVSTIAFKARALDTITQFFKKVNSQSISSSQEVKELKKALSKQFLKLVLILEQFEADPSPVGSLKFEFADNY</sequence>
<dbReference type="PIR" id="C90520">
    <property type="entry name" value="C90520"/>
</dbReference>
<dbReference type="RefSeq" id="WP_010924871.1">
    <property type="nucleotide sequence ID" value="NC_002771.1"/>
</dbReference>
<keyword evidence="3" id="KW-0449">Lipoprotein</keyword>
<evidence type="ECO:0000313" key="3">
    <source>
        <dbReference type="EMBL" id="CAC13240.1"/>
    </source>
</evidence>
<dbReference type="Proteomes" id="UP000000528">
    <property type="component" value="Chromosome"/>
</dbReference>
<evidence type="ECO:0000256" key="1">
    <source>
        <dbReference type="SAM" id="MobiDB-lite"/>
    </source>
</evidence>
<dbReference type="KEGG" id="mpu:MYPU_0670"/>
<proteinExistence type="predicted"/>
<reference evidence="3 4" key="1">
    <citation type="journal article" date="2001" name="Nucleic Acids Res.">
        <title>The complete genome sequence of the murine respiratory pathogen Mycoplasma pulmonis.</title>
        <authorList>
            <person name="Chambaud I."/>
            <person name="Heilig R."/>
            <person name="Ferris S."/>
            <person name="Barbe V."/>
            <person name="Samson D."/>
            <person name="Galisson F."/>
            <person name="Moszer I."/>
            <person name="Dybvig K."/>
            <person name="Wroblewski H."/>
            <person name="Viari A."/>
            <person name="Rocha E.P.C."/>
            <person name="Blanchard A."/>
        </authorList>
    </citation>
    <scope>NUCLEOTIDE SEQUENCE [LARGE SCALE GENOMIC DNA]</scope>
    <source>
        <strain evidence="3 4">UAB CTIP</strain>
    </source>
</reference>